<accession>A0A543GC89</accession>
<dbReference type="InterPro" id="IPR000835">
    <property type="entry name" value="HTH_MarR-typ"/>
</dbReference>
<evidence type="ECO:0000313" key="3">
    <source>
        <dbReference type="Proteomes" id="UP000319818"/>
    </source>
</evidence>
<dbReference type="GO" id="GO:0003700">
    <property type="term" value="F:DNA-binding transcription factor activity"/>
    <property type="evidence" value="ECO:0007669"/>
    <property type="project" value="InterPro"/>
</dbReference>
<dbReference type="SMART" id="SM00347">
    <property type="entry name" value="HTH_MARR"/>
    <property type="match status" value="1"/>
</dbReference>
<protein>
    <submittedName>
        <fullName evidence="2">MarR family transcriptional regulator</fullName>
    </submittedName>
</protein>
<name>A0A543GC89_9PSEU</name>
<dbReference type="GO" id="GO:0006950">
    <property type="term" value="P:response to stress"/>
    <property type="evidence" value="ECO:0007669"/>
    <property type="project" value="TreeGrafter"/>
</dbReference>
<dbReference type="PRINTS" id="PR00598">
    <property type="entry name" value="HTHMARR"/>
</dbReference>
<proteinExistence type="predicted"/>
<dbReference type="InterPro" id="IPR036390">
    <property type="entry name" value="WH_DNA-bd_sf"/>
</dbReference>
<comment type="caution">
    <text evidence="2">The sequence shown here is derived from an EMBL/GenBank/DDBJ whole genome shotgun (WGS) entry which is preliminary data.</text>
</comment>
<organism evidence="2 3">
    <name type="scientific">Pseudonocardia cypriaca</name>
    <dbReference type="NCBI Taxonomy" id="882449"/>
    <lineage>
        <taxon>Bacteria</taxon>
        <taxon>Bacillati</taxon>
        <taxon>Actinomycetota</taxon>
        <taxon>Actinomycetes</taxon>
        <taxon>Pseudonocardiales</taxon>
        <taxon>Pseudonocardiaceae</taxon>
        <taxon>Pseudonocardia</taxon>
    </lineage>
</organism>
<dbReference type="RefSeq" id="WP_142097558.1">
    <property type="nucleotide sequence ID" value="NZ_VFPH01000001.1"/>
</dbReference>
<dbReference type="PROSITE" id="PS50995">
    <property type="entry name" value="HTH_MARR_2"/>
    <property type="match status" value="1"/>
</dbReference>
<dbReference type="SUPFAM" id="SSF46785">
    <property type="entry name" value="Winged helix' DNA-binding domain"/>
    <property type="match status" value="1"/>
</dbReference>
<dbReference type="PANTHER" id="PTHR33164:SF43">
    <property type="entry name" value="HTH-TYPE TRANSCRIPTIONAL REPRESSOR YETL"/>
    <property type="match status" value="1"/>
</dbReference>
<dbReference type="PANTHER" id="PTHR33164">
    <property type="entry name" value="TRANSCRIPTIONAL REGULATOR, MARR FAMILY"/>
    <property type="match status" value="1"/>
</dbReference>
<dbReference type="Pfam" id="PF12802">
    <property type="entry name" value="MarR_2"/>
    <property type="match status" value="1"/>
</dbReference>
<feature type="domain" description="HTH marR-type" evidence="1">
    <location>
        <begin position="1"/>
        <end position="139"/>
    </location>
</feature>
<dbReference type="InterPro" id="IPR039422">
    <property type="entry name" value="MarR/SlyA-like"/>
</dbReference>
<evidence type="ECO:0000313" key="2">
    <source>
        <dbReference type="EMBL" id="TQM43682.1"/>
    </source>
</evidence>
<dbReference type="OrthoDB" id="122135at2"/>
<gene>
    <name evidence="2" type="ORF">FB388_1032</name>
</gene>
<keyword evidence="3" id="KW-1185">Reference proteome</keyword>
<dbReference type="Proteomes" id="UP000319818">
    <property type="component" value="Unassembled WGS sequence"/>
</dbReference>
<dbReference type="AlphaFoldDB" id="A0A543GC89"/>
<sequence length="160" mass="17541">MSRSGADLALSLLGGFRTLVDAAITELSRRGFDDVRPVHDFAMRAIAAGADTASELGRSLSISKQSAARTIAVLQERGYVSREPDPRDARRKRLQVTELGLEVLHTGEEIFDGLREQWSQKIGAGAFETFETHLTSLVGAQPVRFDTPGWMARDLGSRLE</sequence>
<dbReference type="InterPro" id="IPR036388">
    <property type="entry name" value="WH-like_DNA-bd_sf"/>
</dbReference>
<evidence type="ECO:0000259" key="1">
    <source>
        <dbReference type="PROSITE" id="PS50995"/>
    </source>
</evidence>
<dbReference type="EMBL" id="VFPH01000001">
    <property type="protein sequence ID" value="TQM43682.1"/>
    <property type="molecule type" value="Genomic_DNA"/>
</dbReference>
<dbReference type="Gene3D" id="1.10.10.10">
    <property type="entry name" value="Winged helix-like DNA-binding domain superfamily/Winged helix DNA-binding domain"/>
    <property type="match status" value="1"/>
</dbReference>
<reference evidence="2 3" key="1">
    <citation type="submission" date="2019-06" db="EMBL/GenBank/DDBJ databases">
        <title>Sequencing the genomes of 1000 actinobacteria strains.</title>
        <authorList>
            <person name="Klenk H.-P."/>
        </authorList>
    </citation>
    <scope>NUCLEOTIDE SEQUENCE [LARGE SCALE GENOMIC DNA]</scope>
    <source>
        <strain evidence="2 3">DSM 45511</strain>
    </source>
</reference>